<organism evidence="1 2">
    <name type="scientific">Clunio marinus</name>
    <dbReference type="NCBI Taxonomy" id="568069"/>
    <lineage>
        <taxon>Eukaryota</taxon>
        <taxon>Metazoa</taxon>
        <taxon>Ecdysozoa</taxon>
        <taxon>Arthropoda</taxon>
        <taxon>Hexapoda</taxon>
        <taxon>Insecta</taxon>
        <taxon>Pterygota</taxon>
        <taxon>Neoptera</taxon>
        <taxon>Endopterygota</taxon>
        <taxon>Diptera</taxon>
        <taxon>Nematocera</taxon>
        <taxon>Chironomoidea</taxon>
        <taxon>Chironomidae</taxon>
        <taxon>Clunio</taxon>
    </lineage>
</organism>
<proteinExistence type="predicted"/>
<dbReference type="EMBL" id="CVRI01000047">
    <property type="protein sequence ID" value="CRK98314.1"/>
    <property type="molecule type" value="Genomic_DNA"/>
</dbReference>
<dbReference type="Proteomes" id="UP000183832">
    <property type="component" value="Unassembled WGS sequence"/>
</dbReference>
<name>A0A1J1IEX1_9DIPT</name>
<accession>A0A1J1IEX1</accession>
<evidence type="ECO:0000313" key="1">
    <source>
        <dbReference type="EMBL" id="CRK98314.1"/>
    </source>
</evidence>
<keyword evidence="2" id="KW-1185">Reference proteome</keyword>
<reference evidence="1 2" key="1">
    <citation type="submission" date="2015-04" db="EMBL/GenBank/DDBJ databases">
        <authorList>
            <person name="Syromyatnikov M.Y."/>
            <person name="Popov V.N."/>
        </authorList>
    </citation>
    <scope>NUCLEOTIDE SEQUENCE [LARGE SCALE GENOMIC DNA]</scope>
</reference>
<sequence>MKSKSHVYRLKPQVETMIGREHAHYEKINKFSLFGVLILYVDGSHGHRTRSDSYHERTNFSSFMSEHSCYETFRSSLSLREEQKKLQTFMECEIASRILCPLKRYSVHVHVTNFHCPKNQKEPLGMSWNVEMK</sequence>
<protein>
    <submittedName>
        <fullName evidence="1">CLUMA_CG011676, isoform A</fullName>
    </submittedName>
</protein>
<gene>
    <name evidence="1" type="ORF">CLUMA_CG011676</name>
</gene>
<evidence type="ECO:0000313" key="2">
    <source>
        <dbReference type="Proteomes" id="UP000183832"/>
    </source>
</evidence>
<dbReference type="AlphaFoldDB" id="A0A1J1IEX1"/>